<dbReference type="EMBL" id="LR746272">
    <property type="protein sequence ID" value="CAA7401582.1"/>
    <property type="molecule type" value="Genomic_DNA"/>
</dbReference>
<dbReference type="AlphaFoldDB" id="A0A7I8KVN8"/>
<evidence type="ECO:0000313" key="10">
    <source>
        <dbReference type="EMBL" id="CAA7401582.1"/>
    </source>
</evidence>
<evidence type="ECO:0000256" key="6">
    <source>
        <dbReference type="ARBA" id="ARBA00022786"/>
    </source>
</evidence>
<name>A0A7I8KVN8_SPIIN</name>
<dbReference type="GO" id="GO:0061630">
    <property type="term" value="F:ubiquitin protein ligase activity"/>
    <property type="evidence" value="ECO:0007669"/>
    <property type="project" value="UniProtKB-EC"/>
</dbReference>
<dbReference type="EC" id="2.3.2.27" evidence="2"/>
<dbReference type="CDD" id="cd16667">
    <property type="entry name" value="RING-H2_RNF126-like"/>
    <property type="match status" value="1"/>
</dbReference>
<sequence length="336" mass="37129">MSQIPSLRPRSVRNSNMVWCQQCCRWVRIAASPVLLTLCLRCNGVILLGGHDLTSLIATVRMASDVDLHPLGVPNFWEMDLRYAGSRTVEPYFPSPAFLDLLADTIPPIPPSLQPWDYYMGPGSNEQIEEPTQNDRAGRGMNELIEEMTLNDRSGPAPAPASAIDALPTVIIEQAHLADGSQCPVCKEEFEVGEAARELPCKHAYHSDCIVPWLRLHNSCPVCRNTLPGDSHARENPETANEGPDDGQPAGNGFLTLLPLILSLVALLLSTLRVNCKNLWKSLTLPRPRRLLQLGPALSAVSDKYSRRIGRSFQQAEANTRLSLTRLPRYPGKIFP</sequence>
<organism evidence="10 11">
    <name type="scientific">Spirodela intermedia</name>
    <name type="common">Intermediate duckweed</name>
    <dbReference type="NCBI Taxonomy" id="51605"/>
    <lineage>
        <taxon>Eukaryota</taxon>
        <taxon>Viridiplantae</taxon>
        <taxon>Streptophyta</taxon>
        <taxon>Embryophyta</taxon>
        <taxon>Tracheophyta</taxon>
        <taxon>Spermatophyta</taxon>
        <taxon>Magnoliopsida</taxon>
        <taxon>Liliopsida</taxon>
        <taxon>Araceae</taxon>
        <taxon>Lemnoideae</taxon>
        <taxon>Spirodela</taxon>
    </lineage>
</organism>
<dbReference type="PROSITE" id="PS50089">
    <property type="entry name" value="ZF_RING_2"/>
    <property type="match status" value="1"/>
</dbReference>
<dbReference type="OrthoDB" id="8062037at2759"/>
<dbReference type="GO" id="GO:0016567">
    <property type="term" value="P:protein ubiquitination"/>
    <property type="evidence" value="ECO:0007669"/>
    <property type="project" value="TreeGrafter"/>
</dbReference>
<dbReference type="Pfam" id="PF13639">
    <property type="entry name" value="zf-RING_2"/>
    <property type="match status" value="1"/>
</dbReference>
<feature type="domain" description="RING-type" evidence="9">
    <location>
        <begin position="183"/>
        <end position="224"/>
    </location>
</feature>
<comment type="catalytic activity">
    <reaction evidence="1">
        <text>S-ubiquitinyl-[E2 ubiquitin-conjugating enzyme]-L-cysteine + [acceptor protein]-L-lysine = [E2 ubiquitin-conjugating enzyme]-L-cysteine + N(6)-ubiquitinyl-[acceptor protein]-L-lysine.</text>
        <dbReference type="EC" id="2.3.2.27"/>
    </reaction>
</comment>
<protein>
    <recommendedName>
        <fullName evidence="2">RING-type E3 ubiquitin transferase</fullName>
        <ecNumber evidence="2">2.3.2.27</ecNumber>
    </recommendedName>
</protein>
<dbReference type="InterPro" id="IPR001841">
    <property type="entry name" value="Znf_RING"/>
</dbReference>
<evidence type="ECO:0000256" key="4">
    <source>
        <dbReference type="ARBA" id="ARBA00022723"/>
    </source>
</evidence>
<dbReference type="SUPFAM" id="SSF57850">
    <property type="entry name" value="RING/U-box"/>
    <property type="match status" value="1"/>
</dbReference>
<keyword evidence="7" id="KW-0862">Zinc</keyword>
<evidence type="ECO:0000256" key="3">
    <source>
        <dbReference type="ARBA" id="ARBA00022679"/>
    </source>
</evidence>
<gene>
    <name evidence="10" type="ORF">SI8410_09012260</name>
</gene>
<dbReference type="FunFam" id="3.30.40.10:FF:000022">
    <property type="entry name" value="E3 ubiquitin-protein ligase RING1-like"/>
    <property type="match status" value="1"/>
</dbReference>
<keyword evidence="11" id="KW-1185">Reference proteome</keyword>
<keyword evidence="4" id="KW-0479">Metal-binding</keyword>
<keyword evidence="3" id="KW-0808">Transferase</keyword>
<reference evidence="10" key="1">
    <citation type="submission" date="2020-02" db="EMBL/GenBank/DDBJ databases">
        <authorList>
            <person name="Scholz U."/>
            <person name="Mascher M."/>
            <person name="Fiebig A."/>
        </authorList>
    </citation>
    <scope>NUCLEOTIDE SEQUENCE</scope>
</reference>
<keyword evidence="6" id="KW-0833">Ubl conjugation pathway</keyword>
<proteinExistence type="predicted"/>
<dbReference type="Proteomes" id="UP000663760">
    <property type="component" value="Chromosome 9"/>
</dbReference>
<dbReference type="PANTHER" id="PTHR15710">
    <property type="entry name" value="E3 UBIQUITIN-PROTEIN LIGASE PRAJA"/>
    <property type="match status" value="1"/>
</dbReference>
<evidence type="ECO:0000259" key="9">
    <source>
        <dbReference type="PROSITE" id="PS50089"/>
    </source>
</evidence>
<dbReference type="InterPro" id="IPR013083">
    <property type="entry name" value="Znf_RING/FYVE/PHD"/>
</dbReference>
<dbReference type="SMART" id="SM00184">
    <property type="entry name" value="RING"/>
    <property type="match status" value="1"/>
</dbReference>
<evidence type="ECO:0000256" key="8">
    <source>
        <dbReference type="PROSITE-ProRule" id="PRU00175"/>
    </source>
</evidence>
<evidence type="ECO:0000256" key="2">
    <source>
        <dbReference type="ARBA" id="ARBA00012483"/>
    </source>
</evidence>
<dbReference type="GO" id="GO:0008270">
    <property type="term" value="F:zinc ion binding"/>
    <property type="evidence" value="ECO:0007669"/>
    <property type="project" value="UniProtKB-KW"/>
</dbReference>
<evidence type="ECO:0000256" key="1">
    <source>
        <dbReference type="ARBA" id="ARBA00000900"/>
    </source>
</evidence>
<dbReference type="GO" id="GO:0005737">
    <property type="term" value="C:cytoplasm"/>
    <property type="evidence" value="ECO:0007669"/>
    <property type="project" value="TreeGrafter"/>
</dbReference>
<evidence type="ECO:0000256" key="7">
    <source>
        <dbReference type="ARBA" id="ARBA00022833"/>
    </source>
</evidence>
<evidence type="ECO:0000313" key="11">
    <source>
        <dbReference type="Proteomes" id="UP000663760"/>
    </source>
</evidence>
<dbReference type="Gene3D" id="3.30.40.10">
    <property type="entry name" value="Zinc/RING finger domain, C3HC4 (zinc finger)"/>
    <property type="match status" value="1"/>
</dbReference>
<evidence type="ECO:0000256" key="5">
    <source>
        <dbReference type="ARBA" id="ARBA00022771"/>
    </source>
</evidence>
<accession>A0A7I8KVN8</accession>
<keyword evidence="5 8" id="KW-0863">Zinc-finger</keyword>
<dbReference type="PANTHER" id="PTHR15710:SF18">
    <property type="entry name" value="RING-TYPE E3 UBIQUITIN TRANSFERASE"/>
    <property type="match status" value="1"/>
</dbReference>